<evidence type="ECO:0000313" key="1">
    <source>
        <dbReference type="EMBL" id="AUG57417.1"/>
    </source>
</evidence>
<reference evidence="1 2" key="1">
    <citation type="submission" date="2017-12" db="EMBL/GenBank/DDBJ databases">
        <title>Complete genome sequence of Herbivorax saccincola GGR1, a novel Cellulosome-producing hydrolytic bacterium in a thermophilic biogas plant, established by Illumina and Nanopore MinION sequencing.</title>
        <authorList>
            <person name="Pechtl A."/>
            <person name="Ruckert C."/>
            <person name="Koeck D.E."/>
            <person name="Maus I."/>
            <person name="Winkler A."/>
            <person name="Kalinowski J."/>
            <person name="Puhler A."/>
            <person name="Schwarz W.W."/>
            <person name="Zverlov V.V."/>
            <person name="Schluter A."/>
            <person name="Liebl W."/>
        </authorList>
    </citation>
    <scope>NUCLEOTIDE SEQUENCE [LARGE SCALE GENOMIC DNA]</scope>
    <source>
        <strain evidence="2">SR1</strain>
    </source>
</reference>
<protein>
    <recommendedName>
        <fullName evidence="3">RAMP superfamily protein</fullName>
    </recommendedName>
</protein>
<dbReference type="AlphaFoldDB" id="A0A2K9E0W4"/>
<accession>A0A2K9E0W4</accession>
<evidence type="ECO:0000313" key="2">
    <source>
        <dbReference type="Proteomes" id="UP000233534"/>
    </source>
</evidence>
<dbReference type="EMBL" id="CP025197">
    <property type="protein sequence ID" value="AUG57417.1"/>
    <property type="molecule type" value="Genomic_DNA"/>
</dbReference>
<sequence>MNNIKWLELTFAQITPIHIGKYNYGVISESRIFIPGFTMWGALVNAYGLKNGATDEIYTDAKKKFEYTTCFYPVLNGDIYFPKFCAGQLFYASCSNEKRYSEQEIKVTFTDTCVSTAVSPANKAARDESLHEIEVFLNRSKYNTNICGINNINQVYWRGLIGLRDSSYRNFLCKGLEIIVGGDVKYGLGRLRLESIKEIGKSELEAWNMNKNGYFRNNGNSVANYVDVRGAKLLKGKVETVVQLDYTKAIPEGIKDKDEEAFSLCFVPGSIVSEKNGSLLKLKKGVFRISN</sequence>
<proteinExistence type="predicted"/>
<evidence type="ECO:0008006" key="3">
    <source>
        <dbReference type="Google" id="ProtNLM"/>
    </source>
</evidence>
<dbReference type="Proteomes" id="UP000233534">
    <property type="component" value="Chromosome"/>
</dbReference>
<dbReference type="KEGG" id="hsc:HVS_07510"/>
<gene>
    <name evidence="1" type="ORF">HVS_07510</name>
</gene>
<name>A0A2K9E0W4_9FIRM</name>
<dbReference type="RefSeq" id="WP_101300746.1">
    <property type="nucleotide sequence ID" value="NZ_CP025197.1"/>
</dbReference>
<keyword evidence="2" id="KW-1185">Reference proteome</keyword>
<organism evidence="1 2">
    <name type="scientific">Acetivibrio saccincola</name>
    <dbReference type="NCBI Taxonomy" id="1677857"/>
    <lineage>
        <taxon>Bacteria</taxon>
        <taxon>Bacillati</taxon>
        <taxon>Bacillota</taxon>
        <taxon>Clostridia</taxon>
        <taxon>Eubacteriales</taxon>
        <taxon>Oscillospiraceae</taxon>
        <taxon>Acetivibrio</taxon>
    </lineage>
</organism>